<evidence type="ECO:0000313" key="1">
    <source>
        <dbReference type="EMBL" id="ETN81078.1"/>
    </source>
</evidence>
<protein>
    <submittedName>
        <fullName evidence="1">Uncharacterized protein</fullName>
    </submittedName>
</protein>
<reference evidence="2" key="1">
    <citation type="journal article" date="2014" name="Nat. Genet.">
        <title>Genome of the human hookworm Necator americanus.</title>
        <authorList>
            <person name="Tang Y.T."/>
            <person name="Gao X."/>
            <person name="Rosa B.A."/>
            <person name="Abubucker S."/>
            <person name="Hallsworth-Pepin K."/>
            <person name="Martin J."/>
            <person name="Tyagi R."/>
            <person name="Heizer E."/>
            <person name="Zhang X."/>
            <person name="Bhonagiri-Palsikar V."/>
            <person name="Minx P."/>
            <person name="Warren W.C."/>
            <person name="Wang Q."/>
            <person name="Zhan B."/>
            <person name="Hotez P.J."/>
            <person name="Sternberg P.W."/>
            <person name="Dougall A."/>
            <person name="Gaze S.T."/>
            <person name="Mulvenna J."/>
            <person name="Sotillo J."/>
            <person name="Ranganathan S."/>
            <person name="Rabelo E.M."/>
            <person name="Wilson R.K."/>
            <person name="Felgner P.L."/>
            <person name="Bethony J."/>
            <person name="Hawdon J.M."/>
            <person name="Gasser R.B."/>
            <person name="Loukas A."/>
            <person name="Mitreva M."/>
        </authorList>
    </citation>
    <scope>NUCLEOTIDE SEQUENCE [LARGE SCALE GENOMIC DNA]</scope>
</reference>
<keyword evidence="2" id="KW-1185">Reference proteome</keyword>
<dbReference type="AlphaFoldDB" id="W2TGV6"/>
<dbReference type="OrthoDB" id="10055660at2759"/>
<name>W2TGV6_NECAM</name>
<dbReference type="PANTHER" id="PTHR10492:SF57">
    <property type="entry name" value="ATP-DEPENDENT DNA HELICASE"/>
    <property type="match status" value="1"/>
</dbReference>
<dbReference type="Proteomes" id="UP000053676">
    <property type="component" value="Unassembled WGS sequence"/>
</dbReference>
<dbReference type="STRING" id="51031.W2TGV6"/>
<dbReference type="EMBL" id="KI658856">
    <property type="protein sequence ID" value="ETN81078.1"/>
    <property type="molecule type" value="Genomic_DNA"/>
</dbReference>
<evidence type="ECO:0000313" key="2">
    <source>
        <dbReference type="Proteomes" id="UP000053676"/>
    </source>
</evidence>
<proteinExistence type="predicted"/>
<accession>W2TGV6</accession>
<dbReference type="PANTHER" id="PTHR10492">
    <property type="match status" value="1"/>
</dbReference>
<dbReference type="KEGG" id="nai:NECAME_08740"/>
<organism evidence="1 2">
    <name type="scientific">Necator americanus</name>
    <name type="common">Human hookworm</name>
    <dbReference type="NCBI Taxonomy" id="51031"/>
    <lineage>
        <taxon>Eukaryota</taxon>
        <taxon>Metazoa</taxon>
        <taxon>Ecdysozoa</taxon>
        <taxon>Nematoda</taxon>
        <taxon>Chromadorea</taxon>
        <taxon>Rhabditida</taxon>
        <taxon>Rhabditina</taxon>
        <taxon>Rhabditomorpha</taxon>
        <taxon>Strongyloidea</taxon>
        <taxon>Ancylostomatidae</taxon>
        <taxon>Bunostominae</taxon>
        <taxon>Necator</taxon>
    </lineage>
</organism>
<gene>
    <name evidence="1" type="ORF">NECAME_08740</name>
</gene>
<sequence length="136" mass="15559">MKEGWRVPTVEEVDSAVSAEIPNGGTEPEAHAVVTSFMLNRKCWIEDPNSPSMRNGKCSKLSQNPKSLREETSMEVNGYPGYRRRNCTTVEVNGQVYVEWVVPTNLYLLTKFHCHVNLEICGTIYAVKHLYKYIYQ</sequence>